<dbReference type="Proteomes" id="UP000076625">
    <property type="component" value="Unassembled WGS sequence"/>
</dbReference>
<keyword evidence="3" id="KW-1185">Reference proteome</keyword>
<accession>A0A165FBC6</accession>
<evidence type="ECO:0000313" key="3">
    <source>
        <dbReference type="Proteomes" id="UP000076625"/>
    </source>
</evidence>
<dbReference type="Gene3D" id="3.60.120.10">
    <property type="entry name" value="Anthranilate synthase"/>
    <property type="match status" value="1"/>
</dbReference>
<dbReference type="InterPro" id="IPR015890">
    <property type="entry name" value="Chorismate_C"/>
</dbReference>
<dbReference type="PRINTS" id="PR00095">
    <property type="entry name" value="ANTSNTHASEI"/>
</dbReference>
<dbReference type="InterPro" id="IPR005801">
    <property type="entry name" value="ADC_synthase"/>
</dbReference>
<dbReference type="Pfam" id="PF00425">
    <property type="entry name" value="Chorismate_bind"/>
    <property type="match status" value="1"/>
</dbReference>
<dbReference type="InterPro" id="IPR019999">
    <property type="entry name" value="Anth_synth_I-like"/>
</dbReference>
<evidence type="ECO:0000259" key="1">
    <source>
        <dbReference type="Pfam" id="PF00425"/>
    </source>
</evidence>
<dbReference type="GO" id="GO:0000162">
    <property type="term" value="P:L-tryptophan biosynthetic process"/>
    <property type="evidence" value="ECO:0007669"/>
    <property type="project" value="TreeGrafter"/>
</dbReference>
<organism evidence="2 3">
    <name type="scientific">Crenobacter luteus</name>
    <dbReference type="NCBI Taxonomy" id="1452487"/>
    <lineage>
        <taxon>Bacteria</taxon>
        <taxon>Pseudomonadati</taxon>
        <taxon>Pseudomonadota</taxon>
        <taxon>Betaproteobacteria</taxon>
        <taxon>Neisseriales</taxon>
        <taxon>Neisseriaceae</taxon>
        <taxon>Crenobacter</taxon>
    </lineage>
</organism>
<feature type="domain" description="Chorismate-utilising enzyme C-terminal" evidence="1">
    <location>
        <begin position="164"/>
        <end position="418"/>
    </location>
</feature>
<dbReference type="AlphaFoldDB" id="A0A165FBC6"/>
<evidence type="ECO:0000313" key="2">
    <source>
        <dbReference type="EMBL" id="KZE32695.1"/>
    </source>
</evidence>
<dbReference type="STRING" id="1452487.AVW16_09905"/>
<reference evidence="3" key="1">
    <citation type="submission" date="2016-01" db="EMBL/GenBank/DDBJ databases">
        <title>Draft genome of Chromobacterium sp. F49.</title>
        <authorList>
            <person name="Hong K.W."/>
        </authorList>
    </citation>
    <scope>NUCLEOTIDE SEQUENCE [LARGE SCALE GENOMIC DNA]</scope>
    <source>
        <strain evidence="3">CN10</strain>
    </source>
</reference>
<dbReference type="PANTHER" id="PTHR11236">
    <property type="entry name" value="AMINOBENZOATE/ANTHRANILATE SYNTHASE"/>
    <property type="match status" value="1"/>
</dbReference>
<protein>
    <submittedName>
        <fullName evidence="2">Aminodeoxychorismate synthase, component I</fullName>
    </submittedName>
</protein>
<dbReference type="PANTHER" id="PTHR11236:SF9">
    <property type="entry name" value="ANTHRANILATE SYNTHASE COMPONENT 1"/>
    <property type="match status" value="1"/>
</dbReference>
<gene>
    <name evidence="2" type="ORF">AVW16_09905</name>
</gene>
<dbReference type="EMBL" id="LQQU01000017">
    <property type="protein sequence ID" value="KZE32695.1"/>
    <property type="molecule type" value="Genomic_DNA"/>
</dbReference>
<dbReference type="RefSeq" id="WP_066611544.1">
    <property type="nucleotide sequence ID" value="NZ_LQQU01000017.1"/>
</dbReference>
<dbReference type="OrthoDB" id="9803598at2"/>
<proteinExistence type="predicted"/>
<comment type="caution">
    <text evidence="2">The sequence shown here is derived from an EMBL/GenBank/DDBJ whole genome shotgun (WGS) entry which is preliminary data.</text>
</comment>
<sequence>MHSHRLDHAPDLVALAAHDPARFPFLLQSSGDKGWDMLLALPTEMRRYAGDEGSTFVADLAAIGQEPVDNPHRLPFTGGWFVFAGYDLLSSFEPSVPAALPDDFPLAVLARVPAGVLVERATGAAWAVAETAAQLAELAASLAEAPAFAARPVELVAIGEDEPTAFTDAVVKIKRYIRDGDVFQVNVSRGWEATLAEQVAAPDLYAALRRANPAPFSALVNFGDCQIVSSSPERLVRVIDGWVDTRPIAGTHPRSTDPAEDAALKQRLIDSAKERAEHVMLIDLERNDLGRIAVPGTVEVNELMAVESYAFVHHIESNVRARLAEGVSAAQILRALFPGGTITGCPKVRCMQIIRELETAPRRAYTGSLGYINRDGTMDLNILIRTFMQEGNRLRFRAGAGIVADSDPERELMETRHKARGLLRALGVAQ</sequence>
<dbReference type="SUPFAM" id="SSF56322">
    <property type="entry name" value="ADC synthase"/>
    <property type="match status" value="1"/>
</dbReference>
<name>A0A165FBC6_9NEIS</name>
<dbReference type="NCBIfam" id="NF006563">
    <property type="entry name" value="PRK09070.1"/>
    <property type="match status" value="1"/>
</dbReference>